<dbReference type="SUPFAM" id="SSF52266">
    <property type="entry name" value="SGNH hydrolase"/>
    <property type="match status" value="1"/>
</dbReference>
<gene>
    <name evidence="1" type="ORF">A0J61_09457</name>
</gene>
<dbReference type="InParanoid" id="A0A1C7N0E2"/>
<dbReference type="CDD" id="cd00229">
    <property type="entry name" value="SGNH_hydrolase"/>
    <property type="match status" value="1"/>
</dbReference>
<dbReference type="Proteomes" id="UP000093000">
    <property type="component" value="Unassembled WGS sequence"/>
</dbReference>
<dbReference type="EMBL" id="LUGH01000855">
    <property type="protein sequence ID" value="OBZ82491.1"/>
    <property type="molecule type" value="Genomic_DNA"/>
</dbReference>
<proteinExistence type="predicted"/>
<comment type="caution">
    <text evidence="1">The sequence shown here is derived from an EMBL/GenBank/DDBJ whole genome shotgun (WGS) entry which is preliminary data.</text>
</comment>
<evidence type="ECO:0000313" key="1">
    <source>
        <dbReference type="EMBL" id="OBZ82491.1"/>
    </source>
</evidence>
<dbReference type="Gene3D" id="3.40.50.1110">
    <property type="entry name" value="SGNH hydrolase"/>
    <property type="match status" value="1"/>
</dbReference>
<sequence length="497" mass="57413">MQSTLVQHRHLILTTLFLTCILTSFYLFYTPSQAAVHHTAQKKPKQPITLCDQVDAAWLASDRIYWDGWKDKAMFMKRDGTLTKGNVYIEQDQDVCIVVLLGPTPAKASIRDEQNDHIGPRDSIVMFANGQYTKKTIQLNQHTEQSNVYMAAVHFSQPDTYELNASTEYRHFFWETPILHAYHPFQFQSQNKLIVQPSKREAKKTCNATSLEGTWVDQAKLAEYDPYMLHQMYENAEIQHSVVNKVFVPDTCQLNYVSIGKVAECLGRQTVHVWADQHVKRNLKALDQPEWCNLEAIAELDDPEARKAAFRCNCNEIGEDPTWWKDSDQPLILDNSLNVHARFYVHSLQGALVSERDRFIQQMELANHTDQADWVIVGIGNDDIEALQVTPKQFEAHLIRFFEQLRKIYPHQRVIVRTPQYFCCSTREGSSWNTGRSLAMTVAMRQVVQNQPNMVLWDVHQLGTDETSCFLTQGSTYSKRHVVNTENQFLWRLLCLA</sequence>
<dbReference type="OrthoDB" id="2244377at2759"/>
<reference evidence="1 2" key="1">
    <citation type="submission" date="2016-03" db="EMBL/GenBank/DDBJ databases">
        <title>Choanephora cucurbitarum.</title>
        <authorList>
            <person name="Min B."/>
            <person name="Park H."/>
            <person name="Park J.-H."/>
            <person name="Shin H.-D."/>
            <person name="Choi I.-G."/>
        </authorList>
    </citation>
    <scope>NUCLEOTIDE SEQUENCE [LARGE SCALE GENOMIC DNA]</scope>
    <source>
        <strain evidence="1 2">KUS-F28377</strain>
    </source>
</reference>
<keyword evidence="2" id="KW-1185">Reference proteome</keyword>
<protein>
    <submittedName>
        <fullName evidence="1">Uncharacterized protein</fullName>
    </submittedName>
</protein>
<name>A0A1C7N0E2_9FUNG</name>
<dbReference type="STRING" id="101091.A0A1C7N0E2"/>
<dbReference type="InterPro" id="IPR036514">
    <property type="entry name" value="SGNH_hydro_sf"/>
</dbReference>
<organism evidence="1 2">
    <name type="scientific">Choanephora cucurbitarum</name>
    <dbReference type="NCBI Taxonomy" id="101091"/>
    <lineage>
        <taxon>Eukaryota</taxon>
        <taxon>Fungi</taxon>
        <taxon>Fungi incertae sedis</taxon>
        <taxon>Mucoromycota</taxon>
        <taxon>Mucoromycotina</taxon>
        <taxon>Mucoromycetes</taxon>
        <taxon>Mucorales</taxon>
        <taxon>Mucorineae</taxon>
        <taxon>Choanephoraceae</taxon>
        <taxon>Choanephoroideae</taxon>
        <taxon>Choanephora</taxon>
    </lineage>
</organism>
<accession>A0A1C7N0E2</accession>
<evidence type="ECO:0000313" key="2">
    <source>
        <dbReference type="Proteomes" id="UP000093000"/>
    </source>
</evidence>
<dbReference type="AlphaFoldDB" id="A0A1C7N0E2"/>